<keyword evidence="3" id="KW-1185">Reference proteome</keyword>
<dbReference type="Proteomes" id="UP000251670">
    <property type="component" value="Unassembled WGS sequence"/>
</dbReference>
<evidence type="ECO:0000313" key="3">
    <source>
        <dbReference type="Proteomes" id="UP000199426"/>
    </source>
</evidence>
<dbReference type="EMBL" id="UAWB01000012">
    <property type="protein sequence ID" value="SQB46134.1"/>
    <property type="molecule type" value="Genomic_DNA"/>
</dbReference>
<dbReference type="Pfam" id="PF19503">
    <property type="entry name" value="DUF6037"/>
    <property type="match status" value="1"/>
</dbReference>
<sequence>MKNTHLLQNLKQLKEDMENKGWVIEAFTFNYKSESYTVLVKLYVENEKRPEYALLKLEFIKADDPGHTLTAPANSTQIMISAQKLREFFNISYSSNLGNILEQFYQHFSSFIPTQINPNHPENIRRLMVSSLSKSDSKDPNKIYCYTVKRNPDNKKRSPFNDNKTQLLRPTLYSKFKGERTISFCYSLDQKDEKTDEEILLSFGKRR</sequence>
<reference evidence="2 4" key="2">
    <citation type="submission" date="2018-06" db="EMBL/GenBank/DDBJ databases">
        <authorList>
            <consortium name="Pathogen Informatics"/>
            <person name="Doyle S."/>
        </authorList>
    </citation>
    <scope>NUCLEOTIDE SEQUENCE [LARGE SCALE GENOMIC DNA]</scope>
    <source>
        <strain evidence="2 4">NCTC13492</strain>
    </source>
</reference>
<dbReference type="Proteomes" id="UP000199426">
    <property type="component" value="Unassembled WGS sequence"/>
</dbReference>
<dbReference type="InterPro" id="IPR046100">
    <property type="entry name" value="DUF6037"/>
</dbReference>
<evidence type="ECO:0000313" key="4">
    <source>
        <dbReference type="Proteomes" id="UP000251670"/>
    </source>
</evidence>
<dbReference type="RefSeq" id="WP_089738378.1">
    <property type="nucleotide sequence ID" value="NZ_FNEG01000006.1"/>
</dbReference>
<name>A0A2X2X067_CHRJE</name>
<evidence type="ECO:0000313" key="2">
    <source>
        <dbReference type="EMBL" id="SQB46134.1"/>
    </source>
</evidence>
<organism evidence="2 4">
    <name type="scientific">Chryseobacterium jejuense</name>
    <dbReference type="NCBI Taxonomy" id="445960"/>
    <lineage>
        <taxon>Bacteria</taxon>
        <taxon>Pseudomonadati</taxon>
        <taxon>Bacteroidota</taxon>
        <taxon>Flavobacteriia</taxon>
        <taxon>Flavobacteriales</taxon>
        <taxon>Weeksellaceae</taxon>
        <taxon>Chryseobacterium group</taxon>
        <taxon>Chryseobacterium</taxon>
    </lineage>
</organism>
<gene>
    <name evidence="2" type="ORF">NCTC13492_03197</name>
    <name evidence="1" type="ORF">SAMN05421542_3875</name>
</gene>
<dbReference type="EMBL" id="FNEG01000006">
    <property type="protein sequence ID" value="SDJ57926.1"/>
    <property type="molecule type" value="Genomic_DNA"/>
</dbReference>
<accession>A0A2X2X067</accession>
<protein>
    <submittedName>
        <fullName evidence="2">Uncharacterized protein</fullName>
    </submittedName>
</protein>
<proteinExistence type="predicted"/>
<dbReference type="OrthoDB" id="9802617at2"/>
<evidence type="ECO:0000313" key="1">
    <source>
        <dbReference type="EMBL" id="SDJ57926.1"/>
    </source>
</evidence>
<reference evidence="1 3" key="1">
    <citation type="submission" date="2016-10" db="EMBL/GenBank/DDBJ databases">
        <authorList>
            <person name="Varghese N."/>
            <person name="Submissions S."/>
        </authorList>
    </citation>
    <scope>NUCLEOTIDE SEQUENCE [LARGE SCALE GENOMIC DNA]</scope>
    <source>
        <strain evidence="1 3">DSM 19299</strain>
    </source>
</reference>
<dbReference type="AlphaFoldDB" id="A0A2X2X067"/>